<sequence length="110" mass="12786">MPKKAFVSELYKRVSIYDLILFGVYSVNSKKEKCSYERLVKECFILFPKSFSFSEMPNWPDARKLDRSLRALRKKKMLIGDPKNVFVLTKSGRSLAEDTGKIFRQGRLGL</sequence>
<dbReference type="AlphaFoldDB" id="A0A1G2DVZ0"/>
<dbReference type="Proteomes" id="UP000178893">
    <property type="component" value="Unassembled WGS sequence"/>
</dbReference>
<protein>
    <recommendedName>
        <fullName evidence="3">Restriction system protein Mrr-like N-terminal domain-containing protein</fullName>
    </recommendedName>
</protein>
<gene>
    <name evidence="1" type="ORF">A2V72_01405</name>
</gene>
<name>A0A1G2DVZ0_9BACT</name>
<evidence type="ECO:0008006" key="3">
    <source>
        <dbReference type="Google" id="ProtNLM"/>
    </source>
</evidence>
<evidence type="ECO:0000313" key="2">
    <source>
        <dbReference type="Proteomes" id="UP000178893"/>
    </source>
</evidence>
<accession>A0A1G2DVZ0</accession>
<organism evidence="1 2">
    <name type="scientific">Candidatus Nealsonbacteria bacterium RBG_13_37_56</name>
    <dbReference type="NCBI Taxonomy" id="1801661"/>
    <lineage>
        <taxon>Bacteria</taxon>
        <taxon>Candidatus Nealsoniibacteriota</taxon>
    </lineage>
</organism>
<dbReference type="EMBL" id="MHLW01000032">
    <property type="protein sequence ID" value="OGZ17552.1"/>
    <property type="molecule type" value="Genomic_DNA"/>
</dbReference>
<comment type="caution">
    <text evidence="1">The sequence shown here is derived from an EMBL/GenBank/DDBJ whole genome shotgun (WGS) entry which is preliminary data.</text>
</comment>
<evidence type="ECO:0000313" key="1">
    <source>
        <dbReference type="EMBL" id="OGZ17552.1"/>
    </source>
</evidence>
<reference evidence="1 2" key="1">
    <citation type="journal article" date="2016" name="Nat. Commun.">
        <title>Thousands of microbial genomes shed light on interconnected biogeochemical processes in an aquifer system.</title>
        <authorList>
            <person name="Anantharaman K."/>
            <person name="Brown C.T."/>
            <person name="Hug L.A."/>
            <person name="Sharon I."/>
            <person name="Castelle C.J."/>
            <person name="Probst A.J."/>
            <person name="Thomas B.C."/>
            <person name="Singh A."/>
            <person name="Wilkins M.J."/>
            <person name="Karaoz U."/>
            <person name="Brodie E.L."/>
            <person name="Williams K.H."/>
            <person name="Hubbard S.S."/>
            <person name="Banfield J.F."/>
        </authorList>
    </citation>
    <scope>NUCLEOTIDE SEQUENCE [LARGE SCALE GENOMIC DNA]</scope>
</reference>
<proteinExistence type="predicted"/>